<dbReference type="FunFam" id="2.170.130.10:FF:000008">
    <property type="entry name" value="SusC/RagA family TonB-linked outer membrane protein"/>
    <property type="match status" value="1"/>
</dbReference>
<dbReference type="InterPro" id="IPR023996">
    <property type="entry name" value="TonB-dep_OMP_SusC/RagA"/>
</dbReference>
<dbReference type="Pfam" id="PF07715">
    <property type="entry name" value="Plug"/>
    <property type="match status" value="1"/>
</dbReference>
<reference evidence="13" key="2">
    <citation type="journal article" date="2021" name="PeerJ">
        <title>Extensive microbial diversity within the chicken gut microbiome revealed by metagenomics and culture.</title>
        <authorList>
            <person name="Gilroy R."/>
            <person name="Ravi A."/>
            <person name="Getino M."/>
            <person name="Pursley I."/>
            <person name="Horton D.L."/>
            <person name="Alikhan N.F."/>
            <person name="Baker D."/>
            <person name="Gharbi K."/>
            <person name="Hall N."/>
            <person name="Watson M."/>
            <person name="Adriaenssens E.M."/>
            <person name="Foster-Nyarko E."/>
            <person name="Jarju S."/>
            <person name="Secka A."/>
            <person name="Antonio M."/>
            <person name="Oren A."/>
            <person name="Chaudhuri R.R."/>
            <person name="La Ragione R."/>
            <person name="Hildebrand F."/>
            <person name="Pallen M.J."/>
        </authorList>
    </citation>
    <scope>NUCLEOTIDE SEQUENCE</scope>
    <source>
        <strain evidence="13">G3-3990</strain>
    </source>
</reference>
<keyword evidence="13" id="KW-0675">Receptor</keyword>
<feature type="domain" description="TonB-dependent receptor plug" evidence="12">
    <location>
        <begin position="124"/>
        <end position="230"/>
    </location>
</feature>
<keyword evidence="2 8" id="KW-0813">Transport</keyword>
<dbReference type="InterPro" id="IPR000531">
    <property type="entry name" value="Beta-barrel_TonB"/>
</dbReference>
<dbReference type="InterPro" id="IPR039426">
    <property type="entry name" value="TonB-dep_rcpt-like"/>
</dbReference>
<dbReference type="InterPro" id="IPR023997">
    <property type="entry name" value="TonB-dep_OMP_SusC/RagA_CS"/>
</dbReference>
<evidence type="ECO:0000256" key="7">
    <source>
        <dbReference type="ARBA" id="ARBA00023237"/>
    </source>
</evidence>
<dbReference type="SUPFAM" id="SSF49464">
    <property type="entry name" value="Carboxypeptidase regulatory domain-like"/>
    <property type="match status" value="1"/>
</dbReference>
<feature type="signal peptide" evidence="10">
    <location>
        <begin position="1"/>
        <end position="31"/>
    </location>
</feature>
<keyword evidence="5 9" id="KW-0798">TonB box</keyword>
<evidence type="ECO:0000256" key="9">
    <source>
        <dbReference type="RuleBase" id="RU003357"/>
    </source>
</evidence>
<dbReference type="Gene3D" id="2.170.130.10">
    <property type="entry name" value="TonB-dependent receptor, plug domain"/>
    <property type="match status" value="1"/>
</dbReference>
<evidence type="ECO:0000256" key="1">
    <source>
        <dbReference type="ARBA" id="ARBA00004571"/>
    </source>
</evidence>
<dbReference type="InterPro" id="IPR037066">
    <property type="entry name" value="Plug_dom_sf"/>
</dbReference>
<dbReference type="PROSITE" id="PS52016">
    <property type="entry name" value="TONB_DEPENDENT_REC_3"/>
    <property type="match status" value="1"/>
</dbReference>
<dbReference type="SUPFAM" id="SSF56935">
    <property type="entry name" value="Porins"/>
    <property type="match status" value="1"/>
</dbReference>
<dbReference type="AlphaFoldDB" id="A0A9D9N3T9"/>
<evidence type="ECO:0000256" key="6">
    <source>
        <dbReference type="ARBA" id="ARBA00023136"/>
    </source>
</evidence>
<keyword evidence="6 8" id="KW-0472">Membrane</keyword>
<evidence type="ECO:0000256" key="3">
    <source>
        <dbReference type="ARBA" id="ARBA00022452"/>
    </source>
</evidence>
<keyword evidence="10" id="KW-0732">Signal</keyword>
<gene>
    <name evidence="13" type="ORF">IAA73_03230</name>
</gene>
<dbReference type="Gene3D" id="2.60.40.1120">
    <property type="entry name" value="Carboxypeptidase-like, regulatory domain"/>
    <property type="match status" value="1"/>
</dbReference>
<dbReference type="Gene3D" id="2.40.170.20">
    <property type="entry name" value="TonB-dependent receptor, beta-barrel domain"/>
    <property type="match status" value="1"/>
</dbReference>
<evidence type="ECO:0000313" key="14">
    <source>
        <dbReference type="Proteomes" id="UP000823641"/>
    </source>
</evidence>
<sequence>MQKKCFSLFMVRQAVKIFMLAMLIIPQSLWAQNLTITGVVYDDTNLSVPGANITVKGTTHGTITDFDGNFSIEANKGDVLVISFIGYATQEITVNSDAPLKVVLKSDAQMLDEVVAIGYGTMKKSDLTGAVTSVKADQLQRTPAASLDQALQGRAAGVTVNANSGQPGEAATIRIRGIGSAMGGNDPLYVVDGVITSDISFLSPNDIQTTEILKDASATAIYGSRGANGVIIITTKSGKAGKTNITFDAYWGIQNRWKKLDLMGSEEMVDTKLRIDAMKNGAEQLAYYKKNGFNEWMSLYNTGKSEYYPTVMTEKYPDGLDYSSINTDWQDEVFNPNAFMQSYNLAFDGGNDKGHYAFSSSYFSQDGTIIGSDYERLTLRLNSDYKIREWLKFGEHLSVVSSRGRNAMNNSSSPGASVISAALAMAPWDPTHYPEGSVTQSGKDLSGQIAASSNFKNVTNPFSMVEHSHPQNNTERLVGDIFLEINPIKDLTLRSSLSMDYSIVRDRTFKDQYEYSSYDKSDKNFLSSAITRYSTLLEETTLTYAKEIGKHNFSIMAGQTTEEYNYYGISGSGASILNPVETNWYLSNTTEDKTYASDTKGRIRRLSFLGRAYYSYANRYMITVNFRADASSRFPENPWGYFPSTALAWRISEEPWMKQFSDLDMLKLRLGWGRVGNDGVSDGAFILQMGSSENVFYGYPFGVDQTLQTGATVLTYVNKNGKWETNEQWNAGVDFGFWSGRLTGSVDYFLRDTKDALLYVNAPAHAGNRYQLVKNVGVIRNEGVEVTLDHQNNIGKFYYSVGGNVSFIKNELYKLNGGSPLYGDRTITTEGMPLTSFYGYVYEGIYQSDEEALEHLWAYSADEIGVHAGDARYTDQNGDGKIDDNDKVNLGSPFPWLTYGINLSAEYYGFDLQVFFQGVYGNKIYNALKLRTEGAGDECTLSTSMRDVWVGYTDLVRQSMEKQGLNWMELENRQGTIPNPVGAPTNTENSSRFVEDGSYFRLKNIQLGYTLPADVTKKAYINKCRLYVSASNLFTVTNYSGYDPELGTGGVDYGNYPQSRTFTFGLSLNF</sequence>
<evidence type="ECO:0000313" key="13">
    <source>
        <dbReference type="EMBL" id="MBO8459332.1"/>
    </source>
</evidence>
<evidence type="ECO:0000256" key="4">
    <source>
        <dbReference type="ARBA" id="ARBA00022692"/>
    </source>
</evidence>
<feature type="domain" description="TonB-dependent receptor-like beta-barrel" evidence="11">
    <location>
        <begin position="490"/>
        <end position="915"/>
    </location>
</feature>
<dbReference type="GO" id="GO:0009279">
    <property type="term" value="C:cell outer membrane"/>
    <property type="evidence" value="ECO:0007669"/>
    <property type="project" value="UniProtKB-SubCell"/>
</dbReference>
<keyword evidence="4 8" id="KW-0812">Transmembrane</keyword>
<dbReference type="InterPro" id="IPR012910">
    <property type="entry name" value="Plug_dom"/>
</dbReference>
<comment type="caution">
    <text evidence="13">The sequence shown here is derived from an EMBL/GenBank/DDBJ whole genome shotgun (WGS) entry which is preliminary data.</text>
</comment>
<dbReference type="Proteomes" id="UP000823641">
    <property type="component" value="Unassembled WGS sequence"/>
</dbReference>
<protein>
    <submittedName>
        <fullName evidence="13">TonB-dependent receptor</fullName>
    </submittedName>
</protein>
<evidence type="ECO:0000256" key="2">
    <source>
        <dbReference type="ARBA" id="ARBA00022448"/>
    </source>
</evidence>
<dbReference type="NCBIfam" id="TIGR04057">
    <property type="entry name" value="SusC_RagA_signa"/>
    <property type="match status" value="1"/>
</dbReference>
<evidence type="ECO:0000259" key="11">
    <source>
        <dbReference type="Pfam" id="PF00593"/>
    </source>
</evidence>
<proteinExistence type="inferred from homology"/>
<accession>A0A9D9N3T9</accession>
<evidence type="ECO:0000259" key="12">
    <source>
        <dbReference type="Pfam" id="PF07715"/>
    </source>
</evidence>
<comment type="similarity">
    <text evidence="8 9">Belongs to the TonB-dependent receptor family.</text>
</comment>
<evidence type="ECO:0000256" key="8">
    <source>
        <dbReference type="PROSITE-ProRule" id="PRU01360"/>
    </source>
</evidence>
<dbReference type="FunFam" id="2.60.40.1120:FF:000003">
    <property type="entry name" value="Outer membrane protein Omp121"/>
    <property type="match status" value="1"/>
</dbReference>
<dbReference type="InterPro" id="IPR036942">
    <property type="entry name" value="Beta-barrel_TonB_sf"/>
</dbReference>
<dbReference type="Pfam" id="PF00593">
    <property type="entry name" value="TonB_dep_Rec_b-barrel"/>
    <property type="match status" value="1"/>
</dbReference>
<dbReference type="NCBIfam" id="TIGR04056">
    <property type="entry name" value="OMP_RagA_SusC"/>
    <property type="match status" value="1"/>
</dbReference>
<evidence type="ECO:0000256" key="5">
    <source>
        <dbReference type="ARBA" id="ARBA00023077"/>
    </source>
</evidence>
<keyword evidence="7 8" id="KW-0998">Cell outer membrane</keyword>
<dbReference type="InterPro" id="IPR008969">
    <property type="entry name" value="CarboxyPept-like_regulatory"/>
</dbReference>
<feature type="chain" id="PRO_5039029577" evidence="10">
    <location>
        <begin position="32"/>
        <end position="1070"/>
    </location>
</feature>
<dbReference type="EMBL" id="JADIMG010000033">
    <property type="protein sequence ID" value="MBO8459332.1"/>
    <property type="molecule type" value="Genomic_DNA"/>
</dbReference>
<comment type="subcellular location">
    <subcellularLocation>
        <location evidence="1 8">Cell outer membrane</location>
        <topology evidence="1 8">Multi-pass membrane protein</topology>
    </subcellularLocation>
</comment>
<name>A0A9D9N3T9_9BACT</name>
<dbReference type="Pfam" id="PF13715">
    <property type="entry name" value="CarbopepD_reg_2"/>
    <property type="match status" value="1"/>
</dbReference>
<keyword evidence="3 8" id="KW-1134">Transmembrane beta strand</keyword>
<reference evidence="13" key="1">
    <citation type="submission" date="2020-10" db="EMBL/GenBank/DDBJ databases">
        <authorList>
            <person name="Gilroy R."/>
        </authorList>
    </citation>
    <scope>NUCLEOTIDE SEQUENCE</scope>
    <source>
        <strain evidence="13">G3-3990</strain>
    </source>
</reference>
<organism evidence="13 14">
    <name type="scientific">Candidatus Gallipaludibacter merdavium</name>
    <dbReference type="NCBI Taxonomy" id="2840839"/>
    <lineage>
        <taxon>Bacteria</taxon>
        <taxon>Pseudomonadati</taxon>
        <taxon>Bacteroidota</taxon>
        <taxon>Bacteroidia</taxon>
        <taxon>Bacteroidales</taxon>
        <taxon>Candidatus Gallipaludibacter</taxon>
    </lineage>
</organism>
<evidence type="ECO:0000256" key="10">
    <source>
        <dbReference type="SAM" id="SignalP"/>
    </source>
</evidence>